<feature type="non-terminal residue" evidence="1">
    <location>
        <position position="123"/>
    </location>
</feature>
<evidence type="ECO:0000313" key="2">
    <source>
        <dbReference type="Proteomes" id="UP001140066"/>
    </source>
</evidence>
<sequence>MNYPHYSEKNNGAPAPGAPAGPVYQQPPPGAAPPYNPAPPQHNYDYNASRGYHGGGQGQQYQHYAPPAPGQQQYYGQQPYYPQQQQPGGYPQYVYVHQVPRTSPSSSGVLGCLSAVLAGICCA</sequence>
<reference evidence="1" key="1">
    <citation type="submission" date="2022-07" db="EMBL/GenBank/DDBJ databases">
        <title>Phylogenomic reconstructions and comparative analyses of Kickxellomycotina fungi.</title>
        <authorList>
            <person name="Reynolds N.K."/>
            <person name="Stajich J.E."/>
            <person name="Barry K."/>
            <person name="Grigoriev I.V."/>
            <person name="Crous P."/>
            <person name="Smith M.E."/>
        </authorList>
    </citation>
    <scope>NUCLEOTIDE SEQUENCE</scope>
    <source>
        <strain evidence="1">BCRC 34191</strain>
    </source>
</reference>
<dbReference type="EMBL" id="JANBUK010002212">
    <property type="protein sequence ID" value="KAJ2774055.1"/>
    <property type="molecule type" value="Genomic_DNA"/>
</dbReference>
<keyword evidence="2" id="KW-1185">Reference proteome</keyword>
<organism evidence="1 2">
    <name type="scientific">Coemansia linderi</name>
    <dbReference type="NCBI Taxonomy" id="2663919"/>
    <lineage>
        <taxon>Eukaryota</taxon>
        <taxon>Fungi</taxon>
        <taxon>Fungi incertae sedis</taxon>
        <taxon>Zoopagomycota</taxon>
        <taxon>Kickxellomycotina</taxon>
        <taxon>Kickxellomycetes</taxon>
        <taxon>Kickxellales</taxon>
        <taxon>Kickxellaceae</taxon>
        <taxon>Coemansia</taxon>
    </lineage>
</organism>
<proteinExistence type="predicted"/>
<comment type="caution">
    <text evidence="1">The sequence shown here is derived from an EMBL/GenBank/DDBJ whole genome shotgun (WGS) entry which is preliminary data.</text>
</comment>
<accession>A0ACC1K616</accession>
<gene>
    <name evidence="1" type="ORF">GGI18_004624</name>
</gene>
<evidence type="ECO:0000313" key="1">
    <source>
        <dbReference type="EMBL" id="KAJ2774055.1"/>
    </source>
</evidence>
<dbReference type="Proteomes" id="UP001140066">
    <property type="component" value="Unassembled WGS sequence"/>
</dbReference>
<protein>
    <submittedName>
        <fullName evidence="1">Uncharacterized protein</fullName>
    </submittedName>
</protein>
<name>A0ACC1K616_9FUNG</name>